<dbReference type="EMBL" id="FNXF01000040">
    <property type="protein sequence ID" value="SEI14289.1"/>
    <property type="molecule type" value="Genomic_DNA"/>
</dbReference>
<sequence>MHRREEIHLLSSLAVFGQTYKNNENIIDAIAAFSEATIVKRNLKSFTCSELTRNINEEFSFTLPEGVIATSLKRINHLEKTKEKPVSYIYTPSEEQETSNRNLLLRISEAEEKNSKLLLAIQEYIELKLKRILSNHEIEELSHSFTSFMQDNANGKKFSEHISAFIISKSEDSDFIEHIQEIKDGSIIEAGIRFNNNISDTGAWKQKITIILGTEIIFHLAGYNGDVFKQITEEFLSYITEINSAKQDKIKLRYFSETLEEVNLFFSKAEDIVSGKDKALPHLSAMVHLTNGCNDRLTLLTKKQNLARLLQVKKIKLLEDEDFFSEANHQYNIINSSISNQIQAEMRHEIKESHLKELNYINILRKGDSQRFDNITHILVTENYKMLSIAWSPLLKDKGNVPLATNLNFMISKFWFKLNRGFGSQIKTVAFDVITKAKIVLSSKVNESVSKRLDELKSDFANGRLDKETATGILADCRSDVRRPEEITSEETEQILSLIEDSSIDAYIRNKVYFESLSTQREVENANLTRKLETEIKNKKEITTSLIAEKKLSKKLYIEKITTEKEKLNTIKIKREHVESRYVTRKKMTTTISIVLIAAITFSASYYASDEIEKITKSTTYSALTLLLTAFIWFTKDKLTPQAVQDWFSEKHTNYLNVKLTKLGLDKTTIKQSEDFIQSLEMEVSSIENDIISLESVVKNLDDSTS</sequence>
<evidence type="ECO:0000313" key="3">
    <source>
        <dbReference type="Proteomes" id="UP000199371"/>
    </source>
</evidence>
<dbReference type="RefSeq" id="WP_092797213.1">
    <property type="nucleotide sequence ID" value="NZ_FNXF01000040.1"/>
</dbReference>
<organism evidence="2 3">
    <name type="scientific">Rheinheimera pacifica</name>
    <dbReference type="NCBI Taxonomy" id="173990"/>
    <lineage>
        <taxon>Bacteria</taxon>
        <taxon>Pseudomonadati</taxon>
        <taxon>Pseudomonadota</taxon>
        <taxon>Gammaproteobacteria</taxon>
        <taxon>Chromatiales</taxon>
        <taxon>Chromatiaceae</taxon>
        <taxon>Rheinheimera</taxon>
    </lineage>
</organism>
<accession>A0A1H6NTA2</accession>
<reference evidence="3" key="1">
    <citation type="submission" date="2016-10" db="EMBL/GenBank/DDBJ databases">
        <authorList>
            <person name="Varghese N."/>
            <person name="Submissions S."/>
        </authorList>
    </citation>
    <scope>NUCLEOTIDE SEQUENCE [LARGE SCALE GENOMIC DNA]</scope>
    <source>
        <strain evidence="3">DSM 17616</strain>
    </source>
</reference>
<dbReference type="OrthoDB" id="7058283at2"/>
<keyword evidence="3" id="KW-1185">Reference proteome</keyword>
<keyword evidence="1" id="KW-0175">Coiled coil</keyword>
<feature type="coiled-coil region" evidence="1">
    <location>
        <begin position="93"/>
        <end position="127"/>
    </location>
</feature>
<name>A0A1H6NTA2_9GAMM</name>
<evidence type="ECO:0000313" key="2">
    <source>
        <dbReference type="EMBL" id="SEI14289.1"/>
    </source>
</evidence>
<proteinExistence type="predicted"/>
<gene>
    <name evidence="2" type="ORF">SAMN05660691_04187</name>
</gene>
<feature type="coiled-coil region" evidence="1">
    <location>
        <begin position="670"/>
        <end position="697"/>
    </location>
</feature>
<dbReference type="AlphaFoldDB" id="A0A1H6NTA2"/>
<evidence type="ECO:0000256" key="1">
    <source>
        <dbReference type="SAM" id="Coils"/>
    </source>
</evidence>
<dbReference type="Proteomes" id="UP000199371">
    <property type="component" value="Unassembled WGS sequence"/>
</dbReference>
<protein>
    <submittedName>
        <fullName evidence="2">Uncharacterized protein</fullName>
    </submittedName>
</protein>